<dbReference type="SFLD" id="SFLDS00029">
    <property type="entry name" value="Radical_SAM"/>
    <property type="match status" value="1"/>
</dbReference>
<dbReference type="EMBL" id="LK996017">
    <property type="protein sequence ID" value="CDX04142.1"/>
    <property type="molecule type" value="Genomic_DNA"/>
</dbReference>
<gene>
    <name evidence="6" type="ORF">DPCES_4256</name>
</gene>
<proteinExistence type="predicted"/>
<dbReference type="PANTHER" id="PTHR11228:SF7">
    <property type="entry name" value="PQQA PEPTIDE CYCLASE"/>
    <property type="match status" value="1"/>
</dbReference>
<dbReference type="GO" id="GO:0003824">
    <property type="term" value="F:catalytic activity"/>
    <property type="evidence" value="ECO:0007669"/>
    <property type="project" value="InterPro"/>
</dbReference>
<feature type="domain" description="Radical SAM core" evidence="5">
    <location>
        <begin position="1"/>
        <end position="212"/>
    </location>
</feature>
<keyword evidence="2" id="KW-0479">Metal-binding</keyword>
<keyword evidence="3" id="KW-0408">Iron</keyword>
<dbReference type="PATRIC" id="fig|49338.4.peg.4584"/>
<accession>A0A098B720</accession>
<dbReference type="GO" id="GO:0046872">
    <property type="term" value="F:metal ion binding"/>
    <property type="evidence" value="ECO:0007669"/>
    <property type="project" value="UniProtKB-KW"/>
</dbReference>
<dbReference type="SUPFAM" id="SSF102114">
    <property type="entry name" value="Radical SAM enzymes"/>
    <property type="match status" value="1"/>
</dbReference>
<reference evidence="6" key="1">
    <citation type="submission" date="2014-07" db="EMBL/GenBank/DDBJ databases">
        <authorList>
            <person name="Hornung V.Bastian."/>
        </authorList>
    </citation>
    <scope>NUCLEOTIDE SEQUENCE</scope>
    <source>
        <strain evidence="6">PCE-S</strain>
    </source>
</reference>
<evidence type="ECO:0000256" key="4">
    <source>
        <dbReference type="ARBA" id="ARBA00023014"/>
    </source>
</evidence>
<name>A0A098B720_DESHA</name>
<keyword evidence="4" id="KW-0411">Iron-sulfur</keyword>
<evidence type="ECO:0000256" key="2">
    <source>
        <dbReference type="ARBA" id="ARBA00022723"/>
    </source>
</evidence>
<dbReference type="GO" id="GO:0051536">
    <property type="term" value="F:iron-sulfur cluster binding"/>
    <property type="evidence" value="ECO:0007669"/>
    <property type="project" value="UniProtKB-KW"/>
</dbReference>
<dbReference type="InterPro" id="IPR013785">
    <property type="entry name" value="Aldolase_TIM"/>
</dbReference>
<protein>
    <submittedName>
        <fullName evidence="6">Arylsulfatase regulator (Fe-S oxidoreductase)</fullName>
    </submittedName>
</protein>
<dbReference type="CDD" id="cd01335">
    <property type="entry name" value="Radical_SAM"/>
    <property type="match status" value="1"/>
</dbReference>
<dbReference type="RefSeq" id="WP_208926309.1">
    <property type="nucleotide sequence ID" value="NZ_LK996017.1"/>
</dbReference>
<evidence type="ECO:0000259" key="5">
    <source>
        <dbReference type="PROSITE" id="PS51918"/>
    </source>
</evidence>
<dbReference type="SFLD" id="SFLDG01067">
    <property type="entry name" value="SPASM/twitch_domain_containing"/>
    <property type="match status" value="1"/>
</dbReference>
<dbReference type="InterPro" id="IPR050377">
    <property type="entry name" value="Radical_SAM_PqqE_MftC-like"/>
</dbReference>
<dbReference type="Pfam" id="PF04055">
    <property type="entry name" value="Radical_SAM"/>
    <property type="match status" value="1"/>
</dbReference>
<dbReference type="Gene3D" id="3.20.20.70">
    <property type="entry name" value="Aldolase class I"/>
    <property type="match status" value="1"/>
</dbReference>
<evidence type="ECO:0000256" key="3">
    <source>
        <dbReference type="ARBA" id="ARBA00023004"/>
    </source>
</evidence>
<dbReference type="PROSITE" id="PS51918">
    <property type="entry name" value="RADICAL_SAM"/>
    <property type="match status" value="1"/>
</dbReference>
<organism evidence="6">
    <name type="scientific">Desulfitobacterium hafniense</name>
    <name type="common">Desulfitobacterium frappieri</name>
    <dbReference type="NCBI Taxonomy" id="49338"/>
    <lineage>
        <taxon>Bacteria</taxon>
        <taxon>Bacillati</taxon>
        <taxon>Bacillota</taxon>
        <taxon>Clostridia</taxon>
        <taxon>Eubacteriales</taxon>
        <taxon>Desulfitobacteriaceae</taxon>
        <taxon>Desulfitobacterium</taxon>
    </lineage>
</organism>
<dbReference type="InterPro" id="IPR007197">
    <property type="entry name" value="rSAM"/>
</dbReference>
<keyword evidence="1" id="KW-0949">S-adenosyl-L-methionine</keyword>
<dbReference type="AlphaFoldDB" id="A0A098B720"/>
<evidence type="ECO:0000313" key="6">
    <source>
        <dbReference type="EMBL" id="CDX04142.1"/>
    </source>
</evidence>
<evidence type="ECO:0000256" key="1">
    <source>
        <dbReference type="ARBA" id="ARBA00022691"/>
    </source>
</evidence>
<sequence>MVESAVIVVSNSCNLNCPHCFKDAMPIKNVEVPTEDVLKFLDTFPSLNHLRLTGGEPLAPFNYRRTKAFVDYILQKQGTAHINTNGTHEFSHQVVDRIKFQVSLDGLSEVHDNIRGKGVFDKAIQFIQTQKAKGHNVKVMHVLMGQHKNLRSLEKFIDYVTIGLQVPLELQFATPNGRGRYLKQDDKISEVSVQQLLESRVSNKSIRDCTLRRRKTQCPLLLSSERLSIDECGYITPCPMLGKYKWYHLRL</sequence>
<dbReference type="InterPro" id="IPR058240">
    <property type="entry name" value="rSAM_sf"/>
</dbReference>
<dbReference type="PANTHER" id="PTHR11228">
    <property type="entry name" value="RADICAL SAM DOMAIN PROTEIN"/>
    <property type="match status" value="1"/>
</dbReference>